<dbReference type="AlphaFoldDB" id="A0A061S4R6"/>
<protein>
    <submittedName>
        <fullName evidence="1">Uncharacterized protein</fullName>
    </submittedName>
</protein>
<proteinExistence type="predicted"/>
<evidence type="ECO:0000313" key="1">
    <source>
        <dbReference type="EMBL" id="JAC80137.1"/>
    </source>
</evidence>
<gene>
    <name evidence="1" type="ORF">TSPGSL018_10964</name>
</gene>
<sequence>PEKVYSSKEVHPGTLAGTVPQVHRRTWHGLKRMNNSKRLVTYMFVSKFNFETVFHPLYLKRTTRVEGLEAKKRLLQYSSFQGSIQFQDGNIQPAKSESFRSWKSASFYVAS</sequence>
<feature type="non-terminal residue" evidence="1">
    <location>
        <position position="1"/>
    </location>
</feature>
<dbReference type="EMBL" id="GBEZ01005140">
    <property type="protein sequence ID" value="JAC80137.1"/>
    <property type="molecule type" value="Transcribed_RNA"/>
</dbReference>
<reference evidence="1" key="1">
    <citation type="submission" date="2014-05" db="EMBL/GenBank/DDBJ databases">
        <title>The transcriptome of the halophilic microalga Tetraselmis sp. GSL018 isolated from the Great Salt Lake, Utah.</title>
        <authorList>
            <person name="Jinkerson R.E."/>
            <person name="D'Adamo S."/>
            <person name="Posewitz M.C."/>
        </authorList>
    </citation>
    <scope>NUCLEOTIDE SEQUENCE</scope>
    <source>
        <strain evidence="1">GSL018</strain>
    </source>
</reference>
<organism evidence="1">
    <name type="scientific">Tetraselmis sp. GSL018</name>
    <dbReference type="NCBI Taxonomy" id="582737"/>
    <lineage>
        <taxon>Eukaryota</taxon>
        <taxon>Viridiplantae</taxon>
        <taxon>Chlorophyta</taxon>
        <taxon>core chlorophytes</taxon>
        <taxon>Chlorodendrophyceae</taxon>
        <taxon>Chlorodendrales</taxon>
        <taxon>Chlorodendraceae</taxon>
        <taxon>Tetraselmis</taxon>
    </lineage>
</organism>
<name>A0A061S4R6_9CHLO</name>
<accession>A0A061S4R6</accession>